<keyword evidence="5" id="KW-0560">Oxidoreductase</keyword>
<keyword evidence="4" id="KW-0862">Zinc</keyword>
<dbReference type="Pfam" id="PF00815">
    <property type="entry name" value="Histidinol_dh"/>
    <property type="match status" value="1"/>
</dbReference>
<gene>
    <name evidence="7" type="ORF">OIU77_008581</name>
</gene>
<dbReference type="SUPFAM" id="SSF53720">
    <property type="entry name" value="ALDH-like"/>
    <property type="match status" value="1"/>
</dbReference>
<name>A0ABQ9ACK5_9ROSI</name>
<dbReference type="InterPro" id="IPR001692">
    <property type="entry name" value="Histidinol_DH_CS"/>
</dbReference>
<sequence>MCAMKSYRLSELSNAEVESLKARPRIDFSSIFGTVNPIVDDVRQRGDDAVKDYTAKFDKVKLDKIVENVSELPDPELEAAVREAFDVAYDNIYAFHLAQRSAEKSIENMKGVRCKRVARSIGSVGLYVPGGTAVLPSTALMLAIPAQIAGCKTVVLATPPSQDGSICKEVLYCAKKAGVTHILKAGGAQAISAMAWGTDSCPKVEKIFGPGNQYVTAAKMILQNSEAMISIDMPAGPSEVLVIADRYASPVHIAADLLSQAEHGPDSQVVLVVAGDGVDMKTIEEEISKQCQSLPRGEYASKALSHSFTVFARDMVEVSLLFDCFCLDICNVNPEVALYYWELLL</sequence>
<comment type="similarity">
    <text evidence="6">Belongs to the histidinol dehydrogenase family.</text>
</comment>
<evidence type="ECO:0000256" key="3">
    <source>
        <dbReference type="ARBA" id="ARBA00022723"/>
    </source>
</evidence>
<evidence type="ECO:0000256" key="1">
    <source>
        <dbReference type="ARBA" id="ARBA00001947"/>
    </source>
</evidence>
<comment type="caution">
    <text evidence="7">The sequence shown here is derived from an EMBL/GenBank/DDBJ whole genome shotgun (WGS) entry which is preliminary data.</text>
</comment>
<reference evidence="7" key="2">
    <citation type="journal article" date="2023" name="Int. J. Mol. Sci.">
        <title>De Novo Assembly and Annotation of 11 Diverse Shrub Willow (Salix) Genomes Reveals Novel Gene Organization in Sex-Linked Regions.</title>
        <authorList>
            <person name="Hyden B."/>
            <person name="Feng K."/>
            <person name="Yates T.B."/>
            <person name="Jawdy S."/>
            <person name="Cereghino C."/>
            <person name="Smart L.B."/>
            <person name="Muchero W."/>
        </authorList>
    </citation>
    <scope>NUCLEOTIDE SEQUENCE</scope>
    <source>
        <tissue evidence="7">Shoot tip</tissue>
    </source>
</reference>
<evidence type="ECO:0000256" key="6">
    <source>
        <dbReference type="RuleBase" id="RU004175"/>
    </source>
</evidence>
<dbReference type="PANTHER" id="PTHR21256">
    <property type="entry name" value="HISTIDINOL DEHYDROGENASE HDH"/>
    <property type="match status" value="1"/>
</dbReference>
<keyword evidence="3" id="KW-0479">Metal-binding</keyword>
<dbReference type="InterPro" id="IPR016161">
    <property type="entry name" value="Ald_DH/histidinol_DH"/>
</dbReference>
<evidence type="ECO:0008006" key="9">
    <source>
        <dbReference type="Google" id="ProtNLM"/>
    </source>
</evidence>
<comment type="pathway">
    <text evidence="2">Amino-acid biosynthesis; L-histidine biosynthesis; L-histidine from 5-phospho-alpha-D-ribose 1-diphosphate: step 9/9.</text>
</comment>
<dbReference type="Gene3D" id="1.20.5.1300">
    <property type="match status" value="1"/>
</dbReference>
<dbReference type="PROSITE" id="PS00611">
    <property type="entry name" value="HISOL_DEHYDROGENASE"/>
    <property type="match status" value="1"/>
</dbReference>
<evidence type="ECO:0000256" key="4">
    <source>
        <dbReference type="ARBA" id="ARBA00022833"/>
    </source>
</evidence>
<comment type="cofactor">
    <cofactor evidence="1">
        <name>Zn(2+)</name>
        <dbReference type="ChEBI" id="CHEBI:29105"/>
    </cofactor>
</comment>
<organism evidence="7 8">
    <name type="scientific">Salix suchowensis</name>
    <dbReference type="NCBI Taxonomy" id="1278906"/>
    <lineage>
        <taxon>Eukaryota</taxon>
        <taxon>Viridiplantae</taxon>
        <taxon>Streptophyta</taxon>
        <taxon>Embryophyta</taxon>
        <taxon>Tracheophyta</taxon>
        <taxon>Spermatophyta</taxon>
        <taxon>Magnoliopsida</taxon>
        <taxon>eudicotyledons</taxon>
        <taxon>Gunneridae</taxon>
        <taxon>Pentapetalae</taxon>
        <taxon>rosids</taxon>
        <taxon>fabids</taxon>
        <taxon>Malpighiales</taxon>
        <taxon>Salicaceae</taxon>
        <taxon>Saliceae</taxon>
        <taxon>Salix</taxon>
    </lineage>
</organism>
<dbReference type="EMBL" id="JAPFFI010000021">
    <property type="protein sequence ID" value="KAJ6332538.1"/>
    <property type="molecule type" value="Genomic_DNA"/>
</dbReference>
<dbReference type="PRINTS" id="PR00083">
    <property type="entry name" value="HOLDHDRGNASE"/>
</dbReference>
<evidence type="ECO:0000313" key="8">
    <source>
        <dbReference type="Proteomes" id="UP001141253"/>
    </source>
</evidence>
<keyword evidence="8" id="KW-1185">Reference proteome</keyword>
<dbReference type="Proteomes" id="UP001141253">
    <property type="component" value="Chromosome 11"/>
</dbReference>
<dbReference type="Gene3D" id="3.40.50.1980">
    <property type="entry name" value="Nitrogenase molybdenum iron protein domain"/>
    <property type="match status" value="2"/>
</dbReference>
<dbReference type="InterPro" id="IPR012131">
    <property type="entry name" value="Hstdl_DH"/>
</dbReference>
<dbReference type="CDD" id="cd06572">
    <property type="entry name" value="Histidinol_dh"/>
    <property type="match status" value="1"/>
</dbReference>
<dbReference type="NCBIfam" id="TIGR00069">
    <property type="entry name" value="hisD"/>
    <property type="match status" value="1"/>
</dbReference>
<reference evidence="7" key="1">
    <citation type="submission" date="2022-10" db="EMBL/GenBank/DDBJ databases">
        <authorList>
            <person name="Hyden B.L."/>
            <person name="Feng K."/>
            <person name="Yates T."/>
            <person name="Jawdy S."/>
            <person name="Smart L.B."/>
            <person name="Muchero W."/>
        </authorList>
    </citation>
    <scope>NUCLEOTIDE SEQUENCE</scope>
    <source>
        <tissue evidence="7">Shoot tip</tissue>
    </source>
</reference>
<protein>
    <recommendedName>
        <fullName evidence="9">Histidinol dehydrogenase</fullName>
    </recommendedName>
</protein>
<proteinExistence type="inferred from homology"/>
<accession>A0ABQ9ACK5</accession>
<evidence type="ECO:0000256" key="2">
    <source>
        <dbReference type="ARBA" id="ARBA00004940"/>
    </source>
</evidence>
<evidence type="ECO:0000256" key="5">
    <source>
        <dbReference type="ARBA" id="ARBA00023002"/>
    </source>
</evidence>
<evidence type="ECO:0000313" key="7">
    <source>
        <dbReference type="EMBL" id="KAJ6332538.1"/>
    </source>
</evidence>
<dbReference type="PANTHER" id="PTHR21256:SF2">
    <property type="entry name" value="HISTIDINE BIOSYNTHESIS TRIFUNCTIONAL PROTEIN"/>
    <property type="match status" value="1"/>
</dbReference>